<feature type="transmembrane region" description="Helical" evidence="1">
    <location>
        <begin position="191"/>
        <end position="214"/>
    </location>
</feature>
<dbReference type="Proteomes" id="UP000599391">
    <property type="component" value="Unassembled WGS sequence"/>
</dbReference>
<feature type="transmembrane region" description="Helical" evidence="1">
    <location>
        <begin position="407"/>
        <end position="425"/>
    </location>
</feature>
<feature type="transmembrane region" description="Helical" evidence="1">
    <location>
        <begin position="145"/>
        <end position="163"/>
    </location>
</feature>
<gene>
    <name evidence="2" type="ORF">I8751_23755</name>
</gene>
<comment type="caution">
    <text evidence="2">The sequence shown here is derived from an EMBL/GenBank/DDBJ whole genome shotgun (WGS) entry which is preliminary data.</text>
</comment>
<keyword evidence="3" id="KW-1185">Reference proteome</keyword>
<dbReference type="RefSeq" id="WP_214441532.1">
    <property type="nucleotide sequence ID" value="NZ_JAECZB010000093.1"/>
</dbReference>
<feature type="transmembrane region" description="Helical" evidence="1">
    <location>
        <begin position="249"/>
        <end position="267"/>
    </location>
</feature>
<keyword evidence="1" id="KW-1133">Transmembrane helix</keyword>
<evidence type="ECO:0000313" key="2">
    <source>
        <dbReference type="EMBL" id="MBH8555309.1"/>
    </source>
</evidence>
<sequence>MNIIFLALPFLIIILIAISSISWQQLVKGVLFLIILDGALRKWILPQASNLMYLLKDFILVLAYIKYFLLSNRPKTLIKNNYTGIIHGFLALASVWLFFQSFNPDLGSPIIGIFGLSRYLLYVPLMWMLPNLFDSEEELYKFLRNYLLCLIPVCILGIAQFSSPASSLLNVAPGGEEASESLGFGEGKLRISSVFAFPNIYTSYLVLNFAFLITYLTNQDRNSQKWRLIILLELLLMVANFFMTGSRGVIGYSVFILLFYLLIKSFDNLSKMINFFKKMAIPAVLGVVILSHYFAPALEAFSSRGSVVDAAKGDARIAYSLSIHTLPGKFILDSYGTGATQSARQTFQRLFDLPKGLPTPPAEAETHRVTIEIGIFGFILWYGMRIALLIATWSAYRKLTRPFLKDLALVSFLIHVLWFIGQVVVHPLAVVYYWFLNGFIFLLPKLEAIENNRQRQQMILNYQRKT</sequence>
<proteinExistence type="predicted"/>
<reference evidence="2 3" key="1">
    <citation type="journal article" date="2021" name="Int. J. Syst. Evol. Microbiol.">
        <title>Amazonocrinis nigriterrae gen. nov., sp. nov., Atlanticothrix silvestris gen. nov., sp. nov. and Dendronalium phyllosphericum gen. nov., sp. nov., nostocacean cyanobacteria from Brazilian environments.</title>
        <authorList>
            <person name="Alvarenga D.O."/>
            <person name="Andreote A.P.D."/>
            <person name="Branco L.H.Z."/>
            <person name="Delbaje E."/>
            <person name="Cruz R.B."/>
            <person name="Varani A.M."/>
            <person name="Fiore M.F."/>
        </authorList>
    </citation>
    <scope>NUCLEOTIDE SEQUENCE [LARGE SCALE GENOMIC DNA]</scope>
    <source>
        <strain evidence="2 3">CENA357</strain>
    </source>
</reference>
<feature type="transmembrane region" description="Helical" evidence="1">
    <location>
        <begin position="226"/>
        <end position="243"/>
    </location>
</feature>
<name>A0A8J7L4S4_9CYAN</name>
<evidence type="ECO:0000313" key="3">
    <source>
        <dbReference type="Proteomes" id="UP000599391"/>
    </source>
</evidence>
<feature type="transmembrane region" description="Helical" evidence="1">
    <location>
        <begin position="431"/>
        <end position="449"/>
    </location>
</feature>
<keyword evidence="1" id="KW-0812">Transmembrane</keyword>
<protein>
    <submittedName>
        <fullName evidence="2">Uncharacterized protein</fullName>
    </submittedName>
</protein>
<feature type="transmembrane region" description="Helical" evidence="1">
    <location>
        <begin position="81"/>
        <end position="99"/>
    </location>
</feature>
<dbReference type="EMBL" id="JAECZB010000093">
    <property type="protein sequence ID" value="MBH8555309.1"/>
    <property type="molecule type" value="Genomic_DNA"/>
</dbReference>
<feature type="transmembrane region" description="Helical" evidence="1">
    <location>
        <begin position="373"/>
        <end position="395"/>
    </location>
</feature>
<feature type="transmembrane region" description="Helical" evidence="1">
    <location>
        <begin position="48"/>
        <end position="69"/>
    </location>
</feature>
<keyword evidence="1" id="KW-0472">Membrane</keyword>
<feature type="transmembrane region" description="Helical" evidence="1">
    <location>
        <begin position="111"/>
        <end position="133"/>
    </location>
</feature>
<organism evidence="2 3">
    <name type="scientific">Atlanticothrix silvestris CENA357</name>
    <dbReference type="NCBI Taxonomy" id="1725252"/>
    <lineage>
        <taxon>Bacteria</taxon>
        <taxon>Bacillati</taxon>
        <taxon>Cyanobacteriota</taxon>
        <taxon>Cyanophyceae</taxon>
        <taxon>Nostocales</taxon>
        <taxon>Nodulariaceae</taxon>
        <taxon>Atlanticothrix</taxon>
        <taxon>Atlanticothrix silvestris</taxon>
    </lineage>
</organism>
<evidence type="ECO:0000256" key="1">
    <source>
        <dbReference type="SAM" id="Phobius"/>
    </source>
</evidence>
<feature type="transmembrane region" description="Helical" evidence="1">
    <location>
        <begin position="279"/>
        <end position="295"/>
    </location>
</feature>
<dbReference type="AlphaFoldDB" id="A0A8J7L4S4"/>
<accession>A0A8J7L4S4</accession>